<dbReference type="AlphaFoldDB" id="A0A2K9ZCV8"/>
<keyword evidence="1" id="KW-0677">Repeat</keyword>
<keyword evidence="3" id="KW-0614">Plasmid</keyword>
<dbReference type="Proteomes" id="UP000238523">
    <property type="component" value="Plasmid pRLN1"/>
</dbReference>
<gene>
    <name evidence="3" type="ORF">CUJ84_pRLN1000582</name>
    <name evidence="4" type="ORF">ELH90_36755</name>
</gene>
<feature type="domain" description="Rhodanese" evidence="2">
    <location>
        <begin position="14"/>
        <end position="121"/>
    </location>
</feature>
<reference evidence="4 6" key="2">
    <citation type="submission" date="2019-02" db="EMBL/GenBank/DDBJ databases">
        <title>The genomic architecture of introgression among sibling species of bacteria.</title>
        <authorList>
            <person name="Cavassim M.I.A."/>
            <person name="Moeskjaer S."/>
            <person name="Moslemi C."/>
            <person name="Fields B."/>
            <person name="Bachmann A."/>
            <person name="Vilhjalmsson B."/>
            <person name="Schierup M.H."/>
            <person name="Young J.P.W."/>
            <person name="Andersen S.U."/>
        </authorList>
    </citation>
    <scope>NUCLEOTIDE SEQUENCE [LARGE SCALE GENOMIC DNA]</scope>
    <source>
        <strain evidence="4 6">SM135B</strain>
    </source>
</reference>
<dbReference type="PANTHER" id="PTHR43855:SF1">
    <property type="entry name" value="THIOSULFATE SULFURTRANSFERASE"/>
    <property type="match status" value="1"/>
</dbReference>
<evidence type="ECO:0000313" key="5">
    <source>
        <dbReference type="Proteomes" id="UP000238523"/>
    </source>
</evidence>
<dbReference type="SMART" id="SM00450">
    <property type="entry name" value="RHOD"/>
    <property type="match status" value="2"/>
</dbReference>
<dbReference type="InterPro" id="IPR001763">
    <property type="entry name" value="Rhodanese-like_dom"/>
</dbReference>
<name>A0A2K9ZCV8_RHILE</name>
<dbReference type="EMBL" id="SIOP01000006">
    <property type="protein sequence ID" value="TAY41760.1"/>
    <property type="molecule type" value="Genomic_DNA"/>
</dbReference>
<reference evidence="3 5" key="1">
    <citation type="submission" date="2017-11" db="EMBL/GenBank/DDBJ databases">
        <title>Complete genome of Rhizobium leguminosarum Norway, an ineffective micro-symbiont.</title>
        <authorList>
            <person name="Hoffrichter A."/>
            <person name="Liang J."/>
            <person name="Brachmann A."/>
            <person name="Marin M."/>
        </authorList>
    </citation>
    <scope>NUCLEOTIDE SEQUENCE [LARGE SCALE GENOMIC DNA]</scope>
    <source>
        <strain evidence="3 5">Norway</strain>
        <plasmid evidence="5">Plasmid prln1</plasmid>
        <plasmid evidence="3">pRLN1</plasmid>
    </source>
</reference>
<protein>
    <submittedName>
        <fullName evidence="4">Rhodanese family protein</fullName>
    </submittedName>
</protein>
<dbReference type="InterPro" id="IPR051126">
    <property type="entry name" value="Thiosulfate_sulfurtransferase"/>
</dbReference>
<dbReference type="Pfam" id="PF00581">
    <property type="entry name" value="Rhodanese"/>
    <property type="match status" value="2"/>
</dbReference>
<evidence type="ECO:0000313" key="6">
    <source>
        <dbReference type="Proteomes" id="UP000292974"/>
    </source>
</evidence>
<dbReference type="PANTHER" id="PTHR43855">
    <property type="entry name" value="THIOSULFATE SULFURTRANSFERASE"/>
    <property type="match status" value="1"/>
</dbReference>
<dbReference type="Proteomes" id="UP000292974">
    <property type="component" value="Unassembled WGS sequence"/>
</dbReference>
<evidence type="ECO:0000259" key="2">
    <source>
        <dbReference type="PROSITE" id="PS50206"/>
    </source>
</evidence>
<proteinExistence type="predicted"/>
<geneLocation type="plasmid" evidence="3">
    <name>pRLN1</name>
</geneLocation>
<dbReference type="Gene3D" id="3.40.250.10">
    <property type="entry name" value="Rhodanese-like domain"/>
    <property type="match status" value="2"/>
</dbReference>
<dbReference type="EMBL" id="CP025013">
    <property type="protein sequence ID" value="AUW46040.1"/>
    <property type="molecule type" value="Genomic_DNA"/>
</dbReference>
<dbReference type="RefSeq" id="WP_105008740.1">
    <property type="nucleotide sequence ID" value="NZ_CP025013.1"/>
</dbReference>
<sequence>MSHDPVIEPIALPSLGGFRLLDVRELAAFEGDHPASAVRVPIEVWEAAAKTGETSFENVDYWERAIATLGVDGQMPNVVYDDGRMTEAARVWFILQYFGARTLILNGGWPAIRGHEDLLATAERPAGTATFRAQPGSGPVGLVDRKSLAAELDRDVRIFDARTKDEFAGEDLRRNARGGHLPGARLLPHSHLLDSGLLKPAEDLRELLTAAGFQQGDHVVTHCDGGGRAALAAAAVARAGYEDVRAYYLSFADWAKDESCLIVRD</sequence>
<dbReference type="PROSITE" id="PS50206">
    <property type="entry name" value="RHODANESE_3"/>
    <property type="match status" value="2"/>
</dbReference>
<organism evidence="3 5">
    <name type="scientific">Rhizobium leguminosarum</name>
    <dbReference type="NCBI Taxonomy" id="384"/>
    <lineage>
        <taxon>Bacteria</taxon>
        <taxon>Pseudomonadati</taxon>
        <taxon>Pseudomonadota</taxon>
        <taxon>Alphaproteobacteria</taxon>
        <taxon>Hyphomicrobiales</taxon>
        <taxon>Rhizobiaceae</taxon>
        <taxon>Rhizobium/Agrobacterium group</taxon>
        <taxon>Rhizobium</taxon>
    </lineage>
</organism>
<evidence type="ECO:0000313" key="4">
    <source>
        <dbReference type="EMBL" id="TAY41760.1"/>
    </source>
</evidence>
<dbReference type="SUPFAM" id="SSF52821">
    <property type="entry name" value="Rhodanese/Cell cycle control phosphatase"/>
    <property type="match status" value="2"/>
</dbReference>
<evidence type="ECO:0000313" key="3">
    <source>
        <dbReference type="EMBL" id="AUW46040.1"/>
    </source>
</evidence>
<evidence type="ECO:0000256" key="1">
    <source>
        <dbReference type="ARBA" id="ARBA00022737"/>
    </source>
</evidence>
<geneLocation type="plasmid" evidence="5">
    <name>prln1</name>
</geneLocation>
<feature type="domain" description="Rhodanese" evidence="2">
    <location>
        <begin position="152"/>
        <end position="263"/>
    </location>
</feature>
<accession>A0A2K9ZCV8</accession>
<dbReference type="InterPro" id="IPR036873">
    <property type="entry name" value="Rhodanese-like_dom_sf"/>
</dbReference>